<gene>
    <name evidence="10" type="ORF">H7I41_21200</name>
</gene>
<comment type="caution">
    <text evidence="10">The sequence shown here is derived from an EMBL/GenBank/DDBJ whole genome shotgun (WGS) entry which is preliminary data.</text>
</comment>
<keyword evidence="3" id="KW-0808">Transferase</keyword>
<organism evidence="10 11">
    <name type="scientific">[Mycobacterium] manitobense</name>
    <dbReference type="NCBI Taxonomy" id="190147"/>
    <lineage>
        <taxon>Bacteria</taxon>
        <taxon>Bacillati</taxon>
        <taxon>Actinomycetota</taxon>
        <taxon>Actinomycetes</taxon>
        <taxon>Mycobacteriales</taxon>
        <taxon>Mycobacteriaceae</taxon>
        <taxon>Mycolicibacterium</taxon>
    </lineage>
</organism>
<dbReference type="InterPro" id="IPR008271">
    <property type="entry name" value="Ser/Thr_kinase_AS"/>
</dbReference>
<dbReference type="PROSITE" id="PS00108">
    <property type="entry name" value="PROTEIN_KINASE_ST"/>
    <property type="match status" value="1"/>
</dbReference>
<dbReference type="SMART" id="SM00220">
    <property type="entry name" value="S_TKc"/>
    <property type="match status" value="1"/>
</dbReference>
<dbReference type="InterPro" id="IPR011042">
    <property type="entry name" value="6-blade_b-propeller_TolB-like"/>
</dbReference>
<evidence type="ECO:0000256" key="1">
    <source>
        <dbReference type="ARBA" id="ARBA00012513"/>
    </source>
</evidence>
<sequence>MTRSEPTVLGGYRLLESLGAGQVGHVFRAYDTSTGRFVALKVLSPRAAADPDFRDRFRREGLAAARLNDPHIVPIHGFGEIDGQLYVDMRLIEGHDLGTLLRDAGRLDPARSVAIVEQAALALDAAHHIGLVHKDLKPSNILVTPDEFVYLVDFGSAGAQGSAGTHAWGTPAYTAPELLTDAAADARSDVYSLTCVLFECLTGQQPDRPAGTPPRVTDVMPGLPRALDAVIELGMARDVERRFPTASALAAAARAAIAPRQSVPPTAPWAPQPARAPTQPTVLRPQISVSPVQSRGGRRATVMACVVSAVVLIAAGVIAGFAGATERSVVGNATTAQPEPNAASPYGEPVELPFGSLGESPSGIAVGPDRTVYVTLFVEGGIWMLPPGAGAPTRVAATDVTFGQGIAVDTANRLYIADADPSAGEVVRLAPGSAAVEKLPITDLRMPTGVAVDRAGSVYVTDHLGNQVVELPASGSGQIRLPFRDVRAASYVAVDKARNVYVSQGGGIGVIKLYADSDRQEVLPFPGLVAPFGVAVDGQNNVYVSDYLGGKVLRLDARTNVQSELPFTDLVKPSALAVDNQGSVYVSDERNRVLKVALK</sequence>
<keyword evidence="5 10" id="KW-0418">Kinase</keyword>
<evidence type="ECO:0000256" key="4">
    <source>
        <dbReference type="ARBA" id="ARBA00022741"/>
    </source>
</evidence>
<evidence type="ECO:0000256" key="6">
    <source>
        <dbReference type="ARBA" id="ARBA00022840"/>
    </source>
</evidence>
<dbReference type="EC" id="2.7.11.1" evidence="1"/>
<evidence type="ECO:0000256" key="2">
    <source>
        <dbReference type="ARBA" id="ARBA00022527"/>
    </source>
</evidence>
<dbReference type="RefSeq" id="WP_264014612.1">
    <property type="nucleotide sequence ID" value="NZ_JACKSJ010000184.1"/>
</dbReference>
<dbReference type="PANTHER" id="PTHR43289:SF6">
    <property type="entry name" value="SERINE_THREONINE-PROTEIN KINASE NEKL-3"/>
    <property type="match status" value="1"/>
</dbReference>
<dbReference type="PANTHER" id="PTHR43289">
    <property type="entry name" value="MITOGEN-ACTIVATED PROTEIN KINASE KINASE KINASE 20-RELATED"/>
    <property type="match status" value="1"/>
</dbReference>
<dbReference type="Gene3D" id="1.10.510.10">
    <property type="entry name" value="Transferase(Phosphotransferase) domain 1"/>
    <property type="match status" value="1"/>
</dbReference>
<dbReference type="Gene3D" id="2.40.10.500">
    <property type="match status" value="1"/>
</dbReference>
<dbReference type="PROSITE" id="PS50011">
    <property type="entry name" value="PROTEIN_KINASE_DOM"/>
    <property type="match status" value="1"/>
</dbReference>
<keyword evidence="8" id="KW-0812">Transmembrane</keyword>
<dbReference type="InterPro" id="IPR000719">
    <property type="entry name" value="Prot_kinase_dom"/>
</dbReference>
<dbReference type="SUPFAM" id="SSF56112">
    <property type="entry name" value="Protein kinase-like (PK-like)"/>
    <property type="match status" value="1"/>
</dbReference>
<dbReference type="SUPFAM" id="SSF63829">
    <property type="entry name" value="Calcium-dependent phosphotriesterase"/>
    <property type="match status" value="1"/>
</dbReference>
<evidence type="ECO:0000313" key="10">
    <source>
        <dbReference type="EMBL" id="MCV7172437.1"/>
    </source>
</evidence>
<evidence type="ECO:0000256" key="7">
    <source>
        <dbReference type="SAM" id="MobiDB-lite"/>
    </source>
</evidence>
<keyword evidence="6" id="KW-0067">ATP-binding</keyword>
<reference evidence="10" key="1">
    <citation type="submission" date="2020-07" db="EMBL/GenBank/DDBJ databases">
        <authorList>
            <person name="Pettersson B.M.F."/>
            <person name="Behra P.R.K."/>
            <person name="Ramesh M."/>
            <person name="Das S."/>
            <person name="Dasgupta S."/>
            <person name="Kirsebom L.A."/>
        </authorList>
    </citation>
    <scope>NUCLEOTIDE SEQUENCE</scope>
    <source>
        <strain evidence="10">DSM 44615</strain>
    </source>
</reference>
<dbReference type="GO" id="GO:0004674">
    <property type="term" value="F:protein serine/threonine kinase activity"/>
    <property type="evidence" value="ECO:0007669"/>
    <property type="project" value="UniProtKB-KW"/>
</dbReference>
<dbReference type="InterPro" id="IPR011009">
    <property type="entry name" value="Kinase-like_dom_sf"/>
</dbReference>
<dbReference type="EMBL" id="JACKSJ010000184">
    <property type="protein sequence ID" value="MCV7172437.1"/>
    <property type="molecule type" value="Genomic_DNA"/>
</dbReference>
<evidence type="ECO:0000256" key="8">
    <source>
        <dbReference type="SAM" id="Phobius"/>
    </source>
</evidence>
<reference evidence="10" key="2">
    <citation type="journal article" date="2022" name="BMC Genomics">
        <title>Comparative genome analysis of mycobacteria focusing on tRNA and non-coding RNA.</title>
        <authorList>
            <person name="Behra P.R.K."/>
            <person name="Pettersson B.M.F."/>
            <person name="Ramesh M."/>
            <person name="Das S."/>
            <person name="Dasgupta S."/>
            <person name="Kirsebom L.A."/>
        </authorList>
    </citation>
    <scope>NUCLEOTIDE SEQUENCE</scope>
    <source>
        <strain evidence="10">DSM 44615</strain>
    </source>
</reference>
<keyword evidence="2" id="KW-0723">Serine/threonine-protein kinase</keyword>
<dbReference type="AlphaFoldDB" id="A0A9X2YTQ5"/>
<dbReference type="Pfam" id="PF00069">
    <property type="entry name" value="Pkinase"/>
    <property type="match status" value="1"/>
</dbReference>
<dbReference type="Gene3D" id="3.30.200.20">
    <property type="entry name" value="Phosphorylase Kinase, domain 1"/>
    <property type="match status" value="1"/>
</dbReference>
<evidence type="ECO:0000313" key="11">
    <source>
        <dbReference type="Proteomes" id="UP001140293"/>
    </source>
</evidence>
<dbReference type="GO" id="GO:0005524">
    <property type="term" value="F:ATP binding"/>
    <property type="evidence" value="ECO:0007669"/>
    <property type="project" value="UniProtKB-KW"/>
</dbReference>
<evidence type="ECO:0000259" key="9">
    <source>
        <dbReference type="PROSITE" id="PS50011"/>
    </source>
</evidence>
<accession>A0A9X2YTQ5</accession>
<feature type="domain" description="Protein kinase" evidence="9">
    <location>
        <begin position="12"/>
        <end position="257"/>
    </location>
</feature>
<keyword evidence="4" id="KW-0547">Nucleotide-binding</keyword>
<dbReference type="CDD" id="cd14014">
    <property type="entry name" value="STKc_PknB_like"/>
    <property type="match status" value="1"/>
</dbReference>
<dbReference type="Gene3D" id="2.120.10.30">
    <property type="entry name" value="TolB, C-terminal domain"/>
    <property type="match status" value="1"/>
</dbReference>
<feature type="region of interest" description="Disordered" evidence="7">
    <location>
        <begin position="260"/>
        <end position="279"/>
    </location>
</feature>
<keyword evidence="11" id="KW-1185">Reference proteome</keyword>
<name>A0A9X2YTQ5_9MYCO</name>
<dbReference type="GO" id="GO:0080090">
    <property type="term" value="P:regulation of primary metabolic process"/>
    <property type="evidence" value="ECO:0007669"/>
    <property type="project" value="UniProtKB-ARBA"/>
</dbReference>
<dbReference type="Proteomes" id="UP001140293">
    <property type="component" value="Unassembled WGS sequence"/>
</dbReference>
<feature type="transmembrane region" description="Helical" evidence="8">
    <location>
        <begin position="300"/>
        <end position="322"/>
    </location>
</feature>
<proteinExistence type="predicted"/>
<keyword evidence="8" id="KW-1133">Transmembrane helix</keyword>
<protein>
    <recommendedName>
        <fullName evidence="1">non-specific serine/threonine protein kinase</fullName>
        <ecNumber evidence="1">2.7.11.1</ecNumber>
    </recommendedName>
</protein>
<evidence type="ECO:0000256" key="3">
    <source>
        <dbReference type="ARBA" id="ARBA00022679"/>
    </source>
</evidence>
<evidence type="ECO:0000256" key="5">
    <source>
        <dbReference type="ARBA" id="ARBA00022777"/>
    </source>
</evidence>
<keyword evidence="8" id="KW-0472">Membrane</keyword>